<sequence>MNIVKTKINHTDARGFIKDILTGVPVDAITLVTFTKGAVRGNHYHNQTVQHDYIVKGSMICRQQKEKGGSIDEAILVAGDVVTHPAGTRHAFKALEEAEMLSCTHGPRQGENFESDVVRLTGEEKLID</sequence>
<dbReference type="AlphaFoldDB" id="A0A1G2M3I1"/>
<accession>A0A1G2M3I1</accession>
<organism evidence="2 3">
    <name type="scientific">Candidatus Taylorbacteria bacterium RIFCSPHIGHO2_01_FULL_46_22b</name>
    <dbReference type="NCBI Taxonomy" id="1802301"/>
    <lineage>
        <taxon>Bacteria</taxon>
        <taxon>Candidatus Tayloriibacteriota</taxon>
    </lineage>
</organism>
<dbReference type="InterPro" id="IPR014710">
    <property type="entry name" value="RmlC-like_jellyroll"/>
</dbReference>
<dbReference type="SUPFAM" id="SSF51182">
    <property type="entry name" value="RmlC-like cupins"/>
    <property type="match status" value="1"/>
</dbReference>
<dbReference type="Gene3D" id="2.60.120.10">
    <property type="entry name" value="Jelly Rolls"/>
    <property type="match status" value="1"/>
</dbReference>
<protein>
    <recommendedName>
        <fullName evidence="1">Cupin type-2 domain-containing protein</fullName>
    </recommendedName>
</protein>
<gene>
    <name evidence="2" type="ORF">A2664_00765</name>
</gene>
<proteinExistence type="predicted"/>
<dbReference type="EMBL" id="MHRF01000005">
    <property type="protein sequence ID" value="OHA18460.1"/>
    <property type="molecule type" value="Genomic_DNA"/>
</dbReference>
<dbReference type="Pfam" id="PF07883">
    <property type="entry name" value="Cupin_2"/>
    <property type="match status" value="1"/>
</dbReference>
<name>A0A1G2M3I1_9BACT</name>
<dbReference type="CDD" id="cd02208">
    <property type="entry name" value="cupin_RmlC-like"/>
    <property type="match status" value="1"/>
</dbReference>
<comment type="caution">
    <text evidence="2">The sequence shown here is derived from an EMBL/GenBank/DDBJ whole genome shotgun (WGS) entry which is preliminary data.</text>
</comment>
<dbReference type="STRING" id="1802301.A2664_00765"/>
<dbReference type="InterPro" id="IPR013096">
    <property type="entry name" value="Cupin_2"/>
</dbReference>
<evidence type="ECO:0000313" key="3">
    <source>
        <dbReference type="Proteomes" id="UP000178873"/>
    </source>
</evidence>
<dbReference type="Proteomes" id="UP000178873">
    <property type="component" value="Unassembled WGS sequence"/>
</dbReference>
<dbReference type="InterPro" id="IPR011051">
    <property type="entry name" value="RmlC_Cupin_sf"/>
</dbReference>
<feature type="domain" description="Cupin type-2" evidence="1">
    <location>
        <begin position="31"/>
        <end position="100"/>
    </location>
</feature>
<evidence type="ECO:0000313" key="2">
    <source>
        <dbReference type="EMBL" id="OHA18460.1"/>
    </source>
</evidence>
<reference evidence="2 3" key="1">
    <citation type="journal article" date="2016" name="Nat. Commun.">
        <title>Thousands of microbial genomes shed light on interconnected biogeochemical processes in an aquifer system.</title>
        <authorList>
            <person name="Anantharaman K."/>
            <person name="Brown C.T."/>
            <person name="Hug L.A."/>
            <person name="Sharon I."/>
            <person name="Castelle C.J."/>
            <person name="Probst A.J."/>
            <person name="Thomas B.C."/>
            <person name="Singh A."/>
            <person name="Wilkins M.J."/>
            <person name="Karaoz U."/>
            <person name="Brodie E.L."/>
            <person name="Williams K.H."/>
            <person name="Hubbard S.S."/>
            <person name="Banfield J.F."/>
        </authorList>
    </citation>
    <scope>NUCLEOTIDE SEQUENCE [LARGE SCALE GENOMIC DNA]</scope>
</reference>
<evidence type="ECO:0000259" key="1">
    <source>
        <dbReference type="Pfam" id="PF07883"/>
    </source>
</evidence>